<dbReference type="Proteomes" id="UP000784294">
    <property type="component" value="Unassembled WGS sequence"/>
</dbReference>
<dbReference type="EMBL" id="CAAALY010007193">
    <property type="protein sequence ID" value="VEL09765.1"/>
    <property type="molecule type" value="Genomic_DNA"/>
</dbReference>
<keyword evidence="2" id="KW-1185">Reference proteome</keyword>
<evidence type="ECO:0000313" key="2">
    <source>
        <dbReference type="Proteomes" id="UP000784294"/>
    </source>
</evidence>
<organism evidence="1 2">
    <name type="scientific">Protopolystoma xenopodis</name>
    <dbReference type="NCBI Taxonomy" id="117903"/>
    <lineage>
        <taxon>Eukaryota</taxon>
        <taxon>Metazoa</taxon>
        <taxon>Spiralia</taxon>
        <taxon>Lophotrochozoa</taxon>
        <taxon>Platyhelminthes</taxon>
        <taxon>Monogenea</taxon>
        <taxon>Polyopisthocotylea</taxon>
        <taxon>Polystomatidea</taxon>
        <taxon>Polystomatidae</taxon>
        <taxon>Protopolystoma</taxon>
    </lineage>
</organism>
<gene>
    <name evidence="1" type="ORF">PXEA_LOCUS3205</name>
</gene>
<proteinExistence type="predicted"/>
<accession>A0A3S4ZQZ5</accession>
<reference evidence="1" key="1">
    <citation type="submission" date="2018-11" db="EMBL/GenBank/DDBJ databases">
        <authorList>
            <consortium name="Pathogen Informatics"/>
        </authorList>
    </citation>
    <scope>NUCLEOTIDE SEQUENCE</scope>
</reference>
<evidence type="ECO:0000313" key="1">
    <source>
        <dbReference type="EMBL" id="VEL09765.1"/>
    </source>
</evidence>
<sequence length="166" mass="18849">MYTVRQAATHPPPCYKDRDFRSFDIIVFDPLTPTKESYLATTSGENLNKMGAMISCLLAENGYLIFVLQHPKSYTQEEQDKRISTLMSKITNTNKKPEHYATIDIPTGLFNERRVQIIIFIGRPNADGGEKLSQAFHDMHKIDALSDLESRCLIKEALRNIVGTIN</sequence>
<comment type="caution">
    <text evidence="1">The sequence shown here is derived from an EMBL/GenBank/DDBJ whole genome shotgun (WGS) entry which is preliminary data.</text>
</comment>
<name>A0A3S4ZQZ5_9PLAT</name>
<dbReference type="AlphaFoldDB" id="A0A3S4ZQZ5"/>
<protein>
    <submittedName>
        <fullName evidence="1">Uncharacterized protein</fullName>
    </submittedName>
</protein>